<dbReference type="PANTHER" id="PTHR30055:SF226">
    <property type="entry name" value="HTH-TYPE TRANSCRIPTIONAL REGULATOR PKSA"/>
    <property type="match status" value="1"/>
</dbReference>
<evidence type="ECO:0000313" key="6">
    <source>
        <dbReference type="Proteomes" id="UP000722336"/>
    </source>
</evidence>
<keyword evidence="1 2" id="KW-0238">DNA-binding</keyword>
<evidence type="ECO:0000313" key="5">
    <source>
        <dbReference type="EMBL" id="MBV7257368.1"/>
    </source>
</evidence>
<feature type="DNA-binding region" description="H-T-H motif" evidence="2">
    <location>
        <begin position="45"/>
        <end position="64"/>
    </location>
</feature>
<sequence>MTNRRGRRRSAAEQDGNEGKGQAIRERILNAALDLFSRHGFDGVSLSAIAKHAQVAQPHPYYYFKDKATLWQVAISPPFEAVLQQIQVEDDLKDLNDHDRFRVRLRRIIHASIDNIAMMKIYLQESATPSARLDYIVDTYLKPIHASLEGEIHALARKSGANPAFVLAGVVGAIHFFFGTADLLTRLHGLDVADADTRRDYIDFIVDQVLRATSER</sequence>
<dbReference type="EMBL" id="JAGSPA010000003">
    <property type="protein sequence ID" value="MBV7257368.1"/>
    <property type="molecule type" value="Genomic_DNA"/>
</dbReference>
<reference evidence="5 6" key="1">
    <citation type="submission" date="2021-04" db="EMBL/GenBank/DDBJ databases">
        <authorList>
            <person name="Pira H."/>
            <person name="Risdian C."/>
            <person name="Wink J."/>
        </authorList>
    </citation>
    <scope>NUCLEOTIDE SEQUENCE [LARGE SCALE GENOMIC DNA]</scope>
    <source>
        <strain evidence="5 6">WHA3</strain>
    </source>
</reference>
<dbReference type="InterPro" id="IPR001647">
    <property type="entry name" value="HTH_TetR"/>
</dbReference>
<dbReference type="Proteomes" id="UP000722336">
    <property type="component" value="Unassembled WGS sequence"/>
</dbReference>
<gene>
    <name evidence="5" type="ORF">KCG44_11285</name>
</gene>
<evidence type="ECO:0000256" key="3">
    <source>
        <dbReference type="SAM" id="MobiDB-lite"/>
    </source>
</evidence>
<protein>
    <submittedName>
        <fullName evidence="5">TetR/AcrR family transcriptional regulator</fullName>
    </submittedName>
</protein>
<dbReference type="PANTHER" id="PTHR30055">
    <property type="entry name" value="HTH-TYPE TRANSCRIPTIONAL REGULATOR RUTR"/>
    <property type="match status" value="1"/>
</dbReference>
<dbReference type="RefSeq" id="WP_218446183.1">
    <property type="nucleotide sequence ID" value="NZ_JAGSPA010000003.1"/>
</dbReference>
<evidence type="ECO:0000256" key="2">
    <source>
        <dbReference type="PROSITE-ProRule" id="PRU00335"/>
    </source>
</evidence>
<dbReference type="InterPro" id="IPR050109">
    <property type="entry name" value="HTH-type_TetR-like_transc_reg"/>
</dbReference>
<dbReference type="Pfam" id="PF00440">
    <property type="entry name" value="TetR_N"/>
    <property type="match status" value="1"/>
</dbReference>
<name>A0ABS6SG17_9SPHN</name>
<evidence type="ECO:0000256" key="1">
    <source>
        <dbReference type="ARBA" id="ARBA00023125"/>
    </source>
</evidence>
<feature type="region of interest" description="Disordered" evidence="3">
    <location>
        <begin position="1"/>
        <end position="21"/>
    </location>
</feature>
<keyword evidence="6" id="KW-1185">Reference proteome</keyword>
<comment type="caution">
    <text evidence="5">The sequence shown here is derived from an EMBL/GenBank/DDBJ whole genome shotgun (WGS) entry which is preliminary data.</text>
</comment>
<feature type="domain" description="HTH tetR-type" evidence="4">
    <location>
        <begin position="22"/>
        <end position="82"/>
    </location>
</feature>
<dbReference type="PROSITE" id="PS50977">
    <property type="entry name" value="HTH_TETR_2"/>
    <property type="match status" value="1"/>
</dbReference>
<evidence type="ECO:0000259" key="4">
    <source>
        <dbReference type="PROSITE" id="PS50977"/>
    </source>
</evidence>
<dbReference type="Pfam" id="PF09209">
    <property type="entry name" value="CecR_C"/>
    <property type="match status" value="1"/>
</dbReference>
<proteinExistence type="predicted"/>
<accession>A0ABS6SG17</accession>
<organism evidence="5 6">
    <name type="scientific">Pacificimonas pallii</name>
    <dbReference type="NCBI Taxonomy" id="2827236"/>
    <lineage>
        <taxon>Bacteria</taxon>
        <taxon>Pseudomonadati</taxon>
        <taxon>Pseudomonadota</taxon>
        <taxon>Alphaproteobacteria</taxon>
        <taxon>Sphingomonadales</taxon>
        <taxon>Sphingosinicellaceae</taxon>
        <taxon>Pacificimonas</taxon>
    </lineage>
</organism>
<dbReference type="InterPro" id="IPR015292">
    <property type="entry name" value="Tscrpt_reg_YbiH_C"/>
</dbReference>